<dbReference type="SUPFAM" id="SSF55681">
    <property type="entry name" value="Class II aaRS and biotin synthetases"/>
    <property type="match status" value="1"/>
</dbReference>
<sequence>MDHPKLEALDRAAVAAALGGLAAAFSVEVLPECDSTNSRLLADPPPDDGRIPVLAADRQTAGRGRRGRVWQSWPGAGLTFSVLWRFAPGAPLPGGLSLVVGLAVARALEELGVEGVQLKWPNDVLVNGHKIAGILIELVSGRGQPLAAVIGVGINLRLPPEAAIESPLGVTDLARCLDATPPASRLLGLVLAQLHHFLGICAAAGFESLRGAWQQRNAFAELPVRILGEAEPLAGICAGVDADGALLLQTPDGLRRVLSGDVSLRAG</sequence>
<protein>
    <recommendedName>
        <fullName evidence="5">biotin--[biotin carboxyl-carrier protein] ligase</fullName>
        <ecNumber evidence="5">6.3.4.15</ecNumber>
    </recommendedName>
</protein>
<dbReference type="GO" id="GO:0005737">
    <property type="term" value="C:cytoplasm"/>
    <property type="evidence" value="ECO:0007669"/>
    <property type="project" value="TreeGrafter"/>
</dbReference>
<evidence type="ECO:0000256" key="2">
    <source>
        <dbReference type="ARBA" id="ARBA00022741"/>
    </source>
</evidence>
<dbReference type="Gene3D" id="2.30.30.100">
    <property type="match status" value="1"/>
</dbReference>
<dbReference type="Pfam" id="PF03099">
    <property type="entry name" value="BPL_LplA_LipB"/>
    <property type="match status" value="1"/>
</dbReference>
<dbReference type="InterPro" id="IPR004143">
    <property type="entry name" value="BPL_LPL_catalytic"/>
</dbReference>
<name>A0A4Y4CWN0_ZOORA</name>
<dbReference type="EC" id="6.3.4.15" evidence="5"/>
<gene>
    <name evidence="8" type="primary">birA</name>
    <name evidence="8" type="ORF">ZRA01_28090</name>
</gene>
<dbReference type="SUPFAM" id="SSF50037">
    <property type="entry name" value="C-terminal domain of transcriptional repressors"/>
    <property type="match status" value="1"/>
</dbReference>
<keyword evidence="9" id="KW-1185">Reference proteome</keyword>
<proteinExistence type="predicted"/>
<comment type="caution">
    <text evidence="8">The sequence shown here is derived from an EMBL/GenBank/DDBJ whole genome shotgun (WGS) entry which is preliminary data.</text>
</comment>
<dbReference type="RefSeq" id="WP_174851623.1">
    <property type="nucleotide sequence ID" value="NZ_BJNV01000052.1"/>
</dbReference>
<evidence type="ECO:0000256" key="5">
    <source>
        <dbReference type="ARBA" id="ARBA00024227"/>
    </source>
</evidence>
<dbReference type="PANTHER" id="PTHR12835">
    <property type="entry name" value="BIOTIN PROTEIN LIGASE"/>
    <property type="match status" value="1"/>
</dbReference>
<evidence type="ECO:0000313" key="8">
    <source>
        <dbReference type="EMBL" id="GEC96736.1"/>
    </source>
</evidence>
<comment type="catalytic activity">
    <reaction evidence="6">
        <text>biotin + L-lysyl-[protein] + ATP = N(6)-biotinyl-L-lysyl-[protein] + AMP + diphosphate + H(+)</text>
        <dbReference type="Rhea" id="RHEA:11756"/>
        <dbReference type="Rhea" id="RHEA-COMP:9752"/>
        <dbReference type="Rhea" id="RHEA-COMP:10505"/>
        <dbReference type="ChEBI" id="CHEBI:15378"/>
        <dbReference type="ChEBI" id="CHEBI:29969"/>
        <dbReference type="ChEBI" id="CHEBI:30616"/>
        <dbReference type="ChEBI" id="CHEBI:33019"/>
        <dbReference type="ChEBI" id="CHEBI:57586"/>
        <dbReference type="ChEBI" id="CHEBI:83144"/>
        <dbReference type="ChEBI" id="CHEBI:456215"/>
        <dbReference type="EC" id="6.3.4.15"/>
    </reaction>
</comment>
<feature type="domain" description="BPL/LPL catalytic" evidence="7">
    <location>
        <begin position="19"/>
        <end position="202"/>
    </location>
</feature>
<dbReference type="Gene3D" id="3.30.930.10">
    <property type="entry name" value="Bira Bifunctional Protein, Domain 2"/>
    <property type="match status" value="1"/>
</dbReference>
<keyword evidence="2" id="KW-0547">Nucleotide-binding</keyword>
<dbReference type="PROSITE" id="PS51733">
    <property type="entry name" value="BPL_LPL_CATALYTIC"/>
    <property type="match status" value="1"/>
</dbReference>
<dbReference type="InterPro" id="IPR045864">
    <property type="entry name" value="aa-tRNA-synth_II/BPL/LPL"/>
</dbReference>
<dbReference type="Proteomes" id="UP000318422">
    <property type="component" value="Unassembled WGS sequence"/>
</dbReference>
<evidence type="ECO:0000256" key="3">
    <source>
        <dbReference type="ARBA" id="ARBA00022840"/>
    </source>
</evidence>
<organism evidence="8 9">
    <name type="scientific">Zoogloea ramigera</name>
    <dbReference type="NCBI Taxonomy" id="350"/>
    <lineage>
        <taxon>Bacteria</taxon>
        <taxon>Pseudomonadati</taxon>
        <taxon>Pseudomonadota</taxon>
        <taxon>Betaproteobacteria</taxon>
        <taxon>Rhodocyclales</taxon>
        <taxon>Zoogloeaceae</taxon>
        <taxon>Zoogloea</taxon>
    </lineage>
</organism>
<evidence type="ECO:0000256" key="1">
    <source>
        <dbReference type="ARBA" id="ARBA00022598"/>
    </source>
</evidence>
<dbReference type="NCBIfam" id="TIGR00121">
    <property type="entry name" value="birA_ligase"/>
    <property type="match status" value="1"/>
</dbReference>
<dbReference type="GO" id="GO:0005524">
    <property type="term" value="F:ATP binding"/>
    <property type="evidence" value="ECO:0007669"/>
    <property type="project" value="UniProtKB-KW"/>
</dbReference>
<accession>A0A4Y4CWN0</accession>
<dbReference type="Pfam" id="PF02237">
    <property type="entry name" value="BPL_C"/>
    <property type="match status" value="1"/>
</dbReference>
<dbReference type="InterPro" id="IPR008988">
    <property type="entry name" value="Transcriptional_repressor_C"/>
</dbReference>
<evidence type="ECO:0000256" key="4">
    <source>
        <dbReference type="ARBA" id="ARBA00023267"/>
    </source>
</evidence>
<dbReference type="InterPro" id="IPR003142">
    <property type="entry name" value="BPL_C"/>
</dbReference>
<keyword evidence="1 8" id="KW-0436">Ligase</keyword>
<dbReference type="CDD" id="cd16442">
    <property type="entry name" value="BPL"/>
    <property type="match status" value="1"/>
</dbReference>
<dbReference type="GO" id="GO:0004077">
    <property type="term" value="F:biotin--[biotin carboxyl-carrier protein] ligase activity"/>
    <property type="evidence" value="ECO:0007669"/>
    <property type="project" value="UniProtKB-EC"/>
</dbReference>
<dbReference type="AlphaFoldDB" id="A0A4Y4CWN0"/>
<evidence type="ECO:0000259" key="7">
    <source>
        <dbReference type="PROSITE" id="PS51733"/>
    </source>
</evidence>
<dbReference type="EMBL" id="BJNV01000052">
    <property type="protein sequence ID" value="GEC96736.1"/>
    <property type="molecule type" value="Genomic_DNA"/>
</dbReference>
<dbReference type="PANTHER" id="PTHR12835:SF5">
    <property type="entry name" value="BIOTIN--PROTEIN LIGASE"/>
    <property type="match status" value="1"/>
</dbReference>
<keyword evidence="4" id="KW-0092">Biotin</keyword>
<evidence type="ECO:0000256" key="6">
    <source>
        <dbReference type="ARBA" id="ARBA00047846"/>
    </source>
</evidence>
<evidence type="ECO:0000313" key="9">
    <source>
        <dbReference type="Proteomes" id="UP000318422"/>
    </source>
</evidence>
<keyword evidence="3" id="KW-0067">ATP-binding</keyword>
<reference evidence="8 9" key="1">
    <citation type="submission" date="2019-06" db="EMBL/GenBank/DDBJ databases">
        <title>Whole genome shotgun sequence of Zoogloea ramigera NBRC 15342.</title>
        <authorList>
            <person name="Hosoyama A."/>
            <person name="Uohara A."/>
            <person name="Ohji S."/>
            <person name="Ichikawa N."/>
        </authorList>
    </citation>
    <scope>NUCLEOTIDE SEQUENCE [LARGE SCALE GENOMIC DNA]</scope>
    <source>
        <strain evidence="8 9">NBRC 15342</strain>
    </source>
</reference>
<dbReference type="InterPro" id="IPR004408">
    <property type="entry name" value="Biotin_CoA_COase_ligase"/>
</dbReference>